<protein>
    <submittedName>
        <fullName evidence="2">Uncharacterized protein</fullName>
    </submittedName>
</protein>
<dbReference type="EMBL" id="BGZK01001259">
    <property type="protein sequence ID" value="GBP75726.1"/>
    <property type="molecule type" value="Genomic_DNA"/>
</dbReference>
<proteinExistence type="predicted"/>
<keyword evidence="3" id="KW-1185">Reference proteome</keyword>
<evidence type="ECO:0000313" key="2">
    <source>
        <dbReference type="EMBL" id="GBP75726.1"/>
    </source>
</evidence>
<evidence type="ECO:0000313" key="3">
    <source>
        <dbReference type="Proteomes" id="UP000299102"/>
    </source>
</evidence>
<comment type="caution">
    <text evidence="2">The sequence shown here is derived from an EMBL/GenBank/DDBJ whole genome shotgun (WGS) entry which is preliminary data.</text>
</comment>
<reference evidence="2 3" key="1">
    <citation type="journal article" date="2019" name="Commun. Biol.">
        <title>The bagworm genome reveals a unique fibroin gene that provides high tensile strength.</title>
        <authorList>
            <person name="Kono N."/>
            <person name="Nakamura H."/>
            <person name="Ohtoshi R."/>
            <person name="Tomita M."/>
            <person name="Numata K."/>
            <person name="Arakawa K."/>
        </authorList>
    </citation>
    <scope>NUCLEOTIDE SEQUENCE [LARGE SCALE GENOMIC DNA]</scope>
</reference>
<feature type="region of interest" description="Disordered" evidence="1">
    <location>
        <begin position="244"/>
        <end position="278"/>
    </location>
</feature>
<dbReference type="Proteomes" id="UP000299102">
    <property type="component" value="Unassembled WGS sequence"/>
</dbReference>
<name>A0A4C1YHT2_EUMVA</name>
<dbReference type="AlphaFoldDB" id="A0A4C1YHT2"/>
<sequence>MRPTPTPRAARSPLARRAGVALPSFCFRVAAITQTVYRAITVNKVTRRAIAAASCAAMVLTQTDDKTTFGYLRADLMMEPRDSCGHELTGQVDYKKVQNNVYRTLARQIKSLSPFLGEHVKDLLDLRHRITTTPVDNPSIHIGSPLWLKFKAFLLLLKPPAQNRHPNSRLAQTSVADAFPVRETKIGAIEERPTSNDTTEVRPPQPAPIEARPYWLRDRGNGLRNRAMQSGLRKAIRKMRGSGCRKLSSMRPPKNPPANQAKVTLNERPTPGASKGARARYSLSVPAAASLILLGGGRRAGVSVGRTARACCGEAMTCAEQHFQRCS</sequence>
<accession>A0A4C1YHT2</accession>
<feature type="region of interest" description="Disordered" evidence="1">
    <location>
        <begin position="187"/>
        <end position="208"/>
    </location>
</feature>
<organism evidence="2 3">
    <name type="scientific">Eumeta variegata</name>
    <name type="common">Bagworm moth</name>
    <name type="synonym">Eumeta japonica</name>
    <dbReference type="NCBI Taxonomy" id="151549"/>
    <lineage>
        <taxon>Eukaryota</taxon>
        <taxon>Metazoa</taxon>
        <taxon>Ecdysozoa</taxon>
        <taxon>Arthropoda</taxon>
        <taxon>Hexapoda</taxon>
        <taxon>Insecta</taxon>
        <taxon>Pterygota</taxon>
        <taxon>Neoptera</taxon>
        <taxon>Endopterygota</taxon>
        <taxon>Lepidoptera</taxon>
        <taxon>Glossata</taxon>
        <taxon>Ditrysia</taxon>
        <taxon>Tineoidea</taxon>
        <taxon>Psychidae</taxon>
        <taxon>Oiketicinae</taxon>
        <taxon>Eumeta</taxon>
    </lineage>
</organism>
<gene>
    <name evidence="2" type="ORF">EVAR_58819_1</name>
</gene>
<evidence type="ECO:0000256" key="1">
    <source>
        <dbReference type="SAM" id="MobiDB-lite"/>
    </source>
</evidence>